<feature type="transmembrane region" description="Helical" evidence="2">
    <location>
        <begin position="41"/>
        <end position="63"/>
    </location>
</feature>
<feature type="transmembrane region" description="Helical" evidence="2">
    <location>
        <begin position="278"/>
        <end position="296"/>
    </location>
</feature>
<dbReference type="InterPro" id="IPR036259">
    <property type="entry name" value="MFS_trans_sf"/>
</dbReference>
<dbReference type="KEGG" id="uam:UABAM_01796"/>
<feature type="transmembrane region" description="Helical" evidence="2">
    <location>
        <begin position="387"/>
        <end position="408"/>
    </location>
</feature>
<sequence>MYLRTKIGYGTAELGIIGVEMVMRLYLLIFYTDTVGLNPRYAGYAVALAVIWDAITDPIVGVISDRTTTKWGKRTPFIFCGGVLLAASVLIILTPPQLDTQSQKFTYLLITYIILNTSMTILSIPHAALGGELSDDNDDRTELYGWRFLFANLGALIAAILPNGHFIAGVVFFSALVTVISTNKYDHTPIDKGQSTKLLSAIPQALKNTVFLYLLISYVIATIGLAINSTFAMYYYKYYIQLPEQQIQIVIGVFILVVCLSILFWVKISKKYGKKWPAFGGILALAIMTVTTYPFFPKHNIFFPLCAAVLGGIMVGATALLDAIVADTVDYDAAQTGQRQEGLYFGVWRMGAKASRAAAIALCGLWLDYIGFKPNTLQTPQVASYIAYMFGPGVGCFLVVSAVVFYFIPYSEAKHEEWHQQYLQRKQG</sequence>
<reference evidence="3 4" key="1">
    <citation type="submission" date="2019-08" db="EMBL/GenBank/DDBJ databases">
        <title>Complete genome sequence of Candidatus Uab amorphum.</title>
        <authorList>
            <person name="Shiratori T."/>
            <person name="Suzuki S."/>
            <person name="Kakizawa Y."/>
            <person name="Ishida K."/>
        </authorList>
    </citation>
    <scope>NUCLEOTIDE SEQUENCE [LARGE SCALE GENOMIC DNA]</scope>
    <source>
        <strain evidence="3 4">SRT547</strain>
    </source>
</reference>
<dbReference type="InterPro" id="IPR039672">
    <property type="entry name" value="MFS_2"/>
</dbReference>
<proteinExistence type="inferred from homology"/>
<feature type="transmembrane region" description="Helical" evidence="2">
    <location>
        <begin position="205"/>
        <end position="227"/>
    </location>
</feature>
<organism evidence="3 4">
    <name type="scientific">Uabimicrobium amorphum</name>
    <dbReference type="NCBI Taxonomy" id="2596890"/>
    <lineage>
        <taxon>Bacteria</taxon>
        <taxon>Pseudomonadati</taxon>
        <taxon>Planctomycetota</taxon>
        <taxon>Candidatus Uabimicrobiia</taxon>
        <taxon>Candidatus Uabimicrobiales</taxon>
        <taxon>Candidatus Uabimicrobiaceae</taxon>
        <taxon>Candidatus Uabimicrobium</taxon>
    </lineage>
</organism>
<dbReference type="Pfam" id="PF13347">
    <property type="entry name" value="MFS_2"/>
    <property type="match status" value="1"/>
</dbReference>
<feature type="transmembrane region" description="Helical" evidence="2">
    <location>
        <begin position="302"/>
        <end position="325"/>
    </location>
</feature>
<evidence type="ECO:0000256" key="1">
    <source>
        <dbReference type="ARBA" id="ARBA00009617"/>
    </source>
</evidence>
<accession>A0A5S9IKM1</accession>
<feature type="transmembrane region" description="Helical" evidence="2">
    <location>
        <begin position="167"/>
        <end position="185"/>
    </location>
</feature>
<evidence type="ECO:0000313" key="3">
    <source>
        <dbReference type="EMBL" id="BBM83444.1"/>
    </source>
</evidence>
<dbReference type="GO" id="GO:0008643">
    <property type="term" value="P:carbohydrate transport"/>
    <property type="evidence" value="ECO:0007669"/>
    <property type="project" value="InterPro"/>
</dbReference>
<dbReference type="Proteomes" id="UP000326354">
    <property type="component" value="Chromosome"/>
</dbReference>
<dbReference type="PANTHER" id="PTHR11328:SF24">
    <property type="entry name" value="MAJOR FACILITATOR SUPERFAMILY (MFS) PROFILE DOMAIN-CONTAINING PROTEIN"/>
    <property type="match status" value="1"/>
</dbReference>
<feature type="transmembrane region" description="Helical" evidence="2">
    <location>
        <begin position="75"/>
        <end position="93"/>
    </location>
</feature>
<keyword evidence="2" id="KW-1133">Transmembrane helix</keyword>
<keyword evidence="2" id="KW-0812">Transmembrane</keyword>
<dbReference type="SUPFAM" id="SSF103473">
    <property type="entry name" value="MFS general substrate transporter"/>
    <property type="match status" value="1"/>
</dbReference>
<dbReference type="GO" id="GO:0015293">
    <property type="term" value="F:symporter activity"/>
    <property type="evidence" value="ECO:0007669"/>
    <property type="project" value="InterPro"/>
</dbReference>
<dbReference type="GO" id="GO:0005886">
    <property type="term" value="C:plasma membrane"/>
    <property type="evidence" value="ECO:0007669"/>
    <property type="project" value="TreeGrafter"/>
</dbReference>
<protein>
    <submittedName>
        <fullName evidence="3">Sugar transporter</fullName>
    </submittedName>
</protein>
<dbReference type="Gene3D" id="1.20.1250.20">
    <property type="entry name" value="MFS general substrate transporter like domains"/>
    <property type="match status" value="2"/>
</dbReference>
<feature type="transmembrane region" description="Helical" evidence="2">
    <location>
        <begin position="7"/>
        <end position="29"/>
    </location>
</feature>
<keyword evidence="2" id="KW-0472">Membrane</keyword>
<feature type="transmembrane region" description="Helical" evidence="2">
    <location>
        <begin position="144"/>
        <end position="161"/>
    </location>
</feature>
<evidence type="ECO:0000256" key="2">
    <source>
        <dbReference type="SAM" id="Phobius"/>
    </source>
</evidence>
<dbReference type="EMBL" id="AP019860">
    <property type="protein sequence ID" value="BBM83444.1"/>
    <property type="molecule type" value="Genomic_DNA"/>
</dbReference>
<keyword evidence="3" id="KW-0813">Transport</keyword>
<dbReference type="AlphaFoldDB" id="A0A5S9IKM1"/>
<comment type="similarity">
    <text evidence="1">Belongs to the sodium:galactoside symporter (TC 2.A.2) family.</text>
</comment>
<feature type="transmembrane region" description="Helical" evidence="2">
    <location>
        <begin position="247"/>
        <end position="266"/>
    </location>
</feature>
<evidence type="ECO:0000313" key="4">
    <source>
        <dbReference type="Proteomes" id="UP000326354"/>
    </source>
</evidence>
<keyword evidence="4" id="KW-1185">Reference proteome</keyword>
<feature type="transmembrane region" description="Helical" evidence="2">
    <location>
        <begin position="105"/>
        <end position="124"/>
    </location>
</feature>
<feature type="transmembrane region" description="Helical" evidence="2">
    <location>
        <begin position="346"/>
        <end position="367"/>
    </location>
</feature>
<dbReference type="PANTHER" id="PTHR11328">
    <property type="entry name" value="MAJOR FACILITATOR SUPERFAMILY DOMAIN-CONTAINING PROTEIN"/>
    <property type="match status" value="1"/>
</dbReference>
<dbReference type="OrthoDB" id="9764596at2"/>
<keyword evidence="3" id="KW-0762">Sugar transport</keyword>
<dbReference type="RefSeq" id="WP_151967643.1">
    <property type="nucleotide sequence ID" value="NZ_AP019860.1"/>
</dbReference>
<name>A0A5S9IKM1_UABAM</name>
<gene>
    <name evidence="3" type="ORF">UABAM_01796</name>
</gene>